<evidence type="ECO:0000313" key="3">
    <source>
        <dbReference type="Proteomes" id="UP000694388"/>
    </source>
</evidence>
<name>A0A8C4QFK9_EPTBU</name>
<reference evidence="2" key="2">
    <citation type="submission" date="2025-09" db="UniProtKB">
        <authorList>
            <consortium name="Ensembl"/>
        </authorList>
    </citation>
    <scope>IDENTIFICATION</scope>
</reference>
<protein>
    <submittedName>
        <fullName evidence="2">Uncharacterized protein</fullName>
    </submittedName>
</protein>
<dbReference type="Ensembl" id="ENSEBUT00000015314.1">
    <property type="protein sequence ID" value="ENSEBUP00000014738.1"/>
    <property type="gene ID" value="ENSEBUG00000009284.1"/>
</dbReference>
<dbReference type="AlphaFoldDB" id="A0A8C4QFK9"/>
<keyword evidence="1" id="KW-0732">Signal</keyword>
<sequence>ISYLCLFVSFLTSLKTTNGFQGKKVQFISESISFSFFHTLTSSKERGNDPHWEAGVISALSISYHTEHPPSLRPLCCVIRCHPDSKTQLCDDVPSLQALGWPSAEVGSMKMLAGAKVSNEDPPDMFSHWTVSEHEYGMS</sequence>
<reference evidence="2" key="1">
    <citation type="submission" date="2025-08" db="UniProtKB">
        <authorList>
            <consortium name="Ensembl"/>
        </authorList>
    </citation>
    <scope>IDENTIFICATION</scope>
</reference>
<evidence type="ECO:0000313" key="2">
    <source>
        <dbReference type="Ensembl" id="ENSEBUP00000014738.1"/>
    </source>
</evidence>
<evidence type="ECO:0000256" key="1">
    <source>
        <dbReference type="SAM" id="SignalP"/>
    </source>
</evidence>
<proteinExistence type="predicted"/>
<feature type="chain" id="PRO_5034776726" evidence="1">
    <location>
        <begin position="20"/>
        <end position="139"/>
    </location>
</feature>
<keyword evidence="3" id="KW-1185">Reference proteome</keyword>
<organism evidence="2 3">
    <name type="scientific">Eptatretus burgeri</name>
    <name type="common">Inshore hagfish</name>
    <dbReference type="NCBI Taxonomy" id="7764"/>
    <lineage>
        <taxon>Eukaryota</taxon>
        <taxon>Metazoa</taxon>
        <taxon>Chordata</taxon>
        <taxon>Craniata</taxon>
        <taxon>Vertebrata</taxon>
        <taxon>Cyclostomata</taxon>
        <taxon>Myxini</taxon>
        <taxon>Myxiniformes</taxon>
        <taxon>Myxinidae</taxon>
        <taxon>Eptatretinae</taxon>
        <taxon>Eptatretus</taxon>
    </lineage>
</organism>
<feature type="signal peptide" evidence="1">
    <location>
        <begin position="1"/>
        <end position="19"/>
    </location>
</feature>
<accession>A0A8C4QFK9</accession>
<dbReference type="Proteomes" id="UP000694388">
    <property type="component" value="Unplaced"/>
</dbReference>